<keyword evidence="1" id="KW-0732">Signal</keyword>
<feature type="chain" id="PRO_5018256265" evidence="1">
    <location>
        <begin position="46"/>
        <end position="67"/>
    </location>
</feature>
<evidence type="ECO:0000313" key="3">
    <source>
        <dbReference type="Proteomes" id="UP000268623"/>
    </source>
</evidence>
<sequence>MSKSHLNRLISTTRGALVRYRAQLPATVYASAASALALASQQAKAGDVSSAVATLETARGLLDSFAA</sequence>
<dbReference type="EMBL" id="QWDD01000001">
    <property type="protein sequence ID" value="RNJ49379.1"/>
    <property type="molecule type" value="Genomic_DNA"/>
</dbReference>
<comment type="caution">
    <text evidence="2">The sequence shown here is derived from an EMBL/GenBank/DDBJ whole genome shotgun (WGS) entry which is preliminary data.</text>
</comment>
<gene>
    <name evidence="2" type="ORF">D1O30_06965</name>
</gene>
<feature type="signal peptide" evidence="1">
    <location>
        <begin position="1"/>
        <end position="45"/>
    </location>
</feature>
<evidence type="ECO:0000256" key="1">
    <source>
        <dbReference type="SAM" id="SignalP"/>
    </source>
</evidence>
<keyword evidence="3" id="KW-1185">Reference proteome</keyword>
<name>A0A3M9XM68_9HYPH</name>
<dbReference type="AlphaFoldDB" id="A0A3M9XM68"/>
<organism evidence="2 3">
    <name type="scientific">Methylocystis hirsuta</name>
    <dbReference type="NCBI Taxonomy" id="369798"/>
    <lineage>
        <taxon>Bacteria</taxon>
        <taxon>Pseudomonadati</taxon>
        <taxon>Pseudomonadota</taxon>
        <taxon>Alphaproteobacteria</taxon>
        <taxon>Hyphomicrobiales</taxon>
        <taxon>Methylocystaceae</taxon>
        <taxon>Methylocystis</taxon>
    </lineage>
</organism>
<accession>A0A3M9XM68</accession>
<evidence type="ECO:0000313" key="2">
    <source>
        <dbReference type="EMBL" id="RNJ49379.1"/>
    </source>
</evidence>
<reference evidence="2 3" key="1">
    <citation type="submission" date="2018-08" db="EMBL/GenBank/DDBJ databases">
        <title>Genome sequence of Methylocystis hirsuta CSC1, a methanotroph able to accumulate PHAs.</title>
        <authorList>
            <person name="Bordel S."/>
            <person name="Rodriguez E."/>
            <person name="Gancedo J."/>
            <person name="Munoz R."/>
        </authorList>
    </citation>
    <scope>NUCLEOTIDE SEQUENCE [LARGE SCALE GENOMIC DNA]</scope>
    <source>
        <strain evidence="2 3">CSC1</strain>
    </source>
</reference>
<dbReference type="Proteomes" id="UP000268623">
    <property type="component" value="Unassembled WGS sequence"/>
</dbReference>
<protein>
    <submittedName>
        <fullName evidence="2">Uncharacterized protein</fullName>
    </submittedName>
</protein>
<proteinExistence type="predicted"/>
<dbReference type="RefSeq" id="WP_123175345.1">
    <property type="nucleotide sequence ID" value="NZ_QWDD01000001.1"/>
</dbReference>